<dbReference type="InterPro" id="IPR036869">
    <property type="entry name" value="J_dom_sf"/>
</dbReference>
<proteinExistence type="predicted"/>
<protein>
    <recommendedName>
        <fullName evidence="3">J domain-containing protein</fullName>
    </recommendedName>
</protein>
<dbReference type="OrthoDB" id="1262810at2759"/>
<evidence type="ECO:0008006" key="3">
    <source>
        <dbReference type="Google" id="ProtNLM"/>
    </source>
</evidence>
<dbReference type="Proteomes" id="UP000660262">
    <property type="component" value="Unassembled WGS sequence"/>
</dbReference>
<dbReference type="AlphaFoldDB" id="A0A830HUA6"/>
<dbReference type="Gene3D" id="1.10.287.110">
    <property type="entry name" value="DnaJ domain"/>
    <property type="match status" value="1"/>
</dbReference>
<organism evidence="1 2">
    <name type="scientific">Pycnococcus provasolii</name>
    <dbReference type="NCBI Taxonomy" id="41880"/>
    <lineage>
        <taxon>Eukaryota</taxon>
        <taxon>Viridiplantae</taxon>
        <taxon>Chlorophyta</taxon>
        <taxon>Pseudoscourfieldiophyceae</taxon>
        <taxon>Pseudoscourfieldiales</taxon>
        <taxon>Pycnococcaceae</taxon>
        <taxon>Pycnococcus</taxon>
    </lineage>
</organism>
<reference evidence="1" key="1">
    <citation type="submission" date="2020-10" db="EMBL/GenBank/DDBJ databases">
        <title>Unveiling of a novel bifunctional photoreceptor, Dualchrome1, isolated from a cosmopolitan green alga.</title>
        <authorList>
            <person name="Suzuki S."/>
            <person name="Kawachi M."/>
        </authorList>
    </citation>
    <scope>NUCLEOTIDE SEQUENCE</scope>
    <source>
        <strain evidence="1">NIES 2893</strain>
    </source>
</reference>
<gene>
    <name evidence="1" type="ORF">PPROV_000976600</name>
</gene>
<comment type="caution">
    <text evidence="1">The sequence shown here is derived from an EMBL/GenBank/DDBJ whole genome shotgun (WGS) entry which is preliminary data.</text>
</comment>
<evidence type="ECO:0000313" key="1">
    <source>
        <dbReference type="EMBL" id="GHP11036.1"/>
    </source>
</evidence>
<keyword evidence="2" id="KW-1185">Reference proteome</keyword>
<name>A0A830HUA6_9CHLO</name>
<dbReference type="EMBL" id="BNJQ01000032">
    <property type="protein sequence ID" value="GHP11036.1"/>
    <property type="molecule type" value="Genomic_DNA"/>
</dbReference>
<sequence>MNDRSLLCVRLFNLAAAEVSKLVAESRKRFDEREREAQRLLADRKKTGTVTLDDELSALRREATIARHAWSQAEAVAQAETEARRKVEKALDAQRTRADKLDCERKRGAESVSHGNGFAPSVSSEVDVRKLMIDQVVQEARLSIEQIRQNETVADKRRKAVKDLRLKYHPDKHPVMRWLFEDVSKVVNAETESLIGGGGGTACLARAGTS</sequence>
<evidence type="ECO:0000313" key="2">
    <source>
        <dbReference type="Proteomes" id="UP000660262"/>
    </source>
</evidence>
<accession>A0A830HUA6</accession>